<feature type="region of interest" description="Disordered" evidence="2">
    <location>
        <begin position="214"/>
        <end position="240"/>
    </location>
</feature>
<dbReference type="Proteomes" id="UP001201163">
    <property type="component" value="Unassembled WGS sequence"/>
</dbReference>
<protein>
    <recommendedName>
        <fullName evidence="5">Coiled-coil domain-containing protein 6</fullName>
    </recommendedName>
</protein>
<name>A0AAD4QAF0_9AGAM</name>
<accession>A0AAD4QAF0</accession>
<dbReference type="InterPro" id="IPR019152">
    <property type="entry name" value="DUF2046"/>
</dbReference>
<evidence type="ECO:0008006" key="5">
    <source>
        <dbReference type="Google" id="ProtNLM"/>
    </source>
</evidence>
<evidence type="ECO:0000256" key="1">
    <source>
        <dbReference type="SAM" id="Coils"/>
    </source>
</evidence>
<feature type="region of interest" description="Disordered" evidence="2">
    <location>
        <begin position="1"/>
        <end position="24"/>
    </location>
</feature>
<dbReference type="EMBL" id="JAKELL010000070">
    <property type="protein sequence ID" value="KAH8984910.1"/>
    <property type="molecule type" value="Genomic_DNA"/>
</dbReference>
<reference evidence="3" key="1">
    <citation type="submission" date="2022-01" db="EMBL/GenBank/DDBJ databases">
        <title>Comparative genomics reveals a dynamic genome evolution in the ectomycorrhizal milk-cap (Lactarius) mushrooms.</title>
        <authorList>
            <consortium name="DOE Joint Genome Institute"/>
            <person name="Lebreton A."/>
            <person name="Tang N."/>
            <person name="Kuo A."/>
            <person name="LaButti K."/>
            <person name="Drula E."/>
            <person name="Barry K."/>
            <person name="Clum A."/>
            <person name="Lipzen A."/>
            <person name="Mousain D."/>
            <person name="Ng V."/>
            <person name="Wang R."/>
            <person name="Wang X."/>
            <person name="Dai Y."/>
            <person name="Henrissat B."/>
            <person name="Grigoriev I.V."/>
            <person name="Guerin-Laguette A."/>
            <person name="Yu F."/>
            <person name="Martin F.M."/>
        </authorList>
    </citation>
    <scope>NUCLEOTIDE SEQUENCE</scope>
    <source>
        <strain evidence="3">QP</strain>
    </source>
</reference>
<evidence type="ECO:0000256" key="2">
    <source>
        <dbReference type="SAM" id="MobiDB-lite"/>
    </source>
</evidence>
<sequence>MSLSPPVRRLSSASSASSSKREEDLINAYEAEEERIINVLSRKLEKLQEEKIELENVLEAESESHVNRLSRELSALRLAQQLATQQQNGGSPGAGVNGDGTQSPTLLRLPNPLAPSSEDMLEAMRRENEQLRNRLVDTEREFIRISRLNEIYREELIQHRRRLGLPVDNLIGLSAHDPYFQPTHRRSSSSNASSPSTSVILPIGVAHAVRTSPSVAIPRPPSQIHPSFATAATTPPSSSAPRVLSAAALVAPPQPLSYPSVPPPSLSSSYAGPDSPVEPRGSRWRHGSIHDLRQASRSASRHRSVERGARVAETGQLVPRSRAGSVVPGANNAPQPPPPPPPAATSPEVGLSTSS</sequence>
<feature type="region of interest" description="Disordered" evidence="2">
    <location>
        <begin position="83"/>
        <end position="115"/>
    </location>
</feature>
<dbReference type="Pfam" id="PF09755">
    <property type="entry name" value="DUF2046"/>
    <property type="match status" value="1"/>
</dbReference>
<dbReference type="PANTHER" id="PTHR15276:SF0">
    <property type="entry name" value="COILED-COIL DOMAIN-CONTAINING PROTEIN 6"/>
    <property type="match status" value="1"/>
</dbReference>
<feature type="compositionally biased region" description="Low complexity" evidence="2">
    <location>
        <begin position="1"/>
        <end position="18"/>
    </location>
</feature>
<gene>
    <name evidence="3" type="ORF">EDB92DRAFT_1884472</name>
</gene>
<proteinExistence type="predicted"/>
<feature type="region of interest" description="Disordered" evidence="2">
    <location>
        <begin position="259"/>
        <end position="355"/>
    </location>
</feature>
<feature type="coiled-coil region" evidence="1">
    <location>
        <begin position="30"/>
        <end position="64"/>
    </location>
</feature>
<dbReference type="AlphaFoldDB" id="A0AAD4QAF0"/>
<feature type="compositionally biased region" description="Pro residues" evidence="2">
    <location>
        <begin position="334"/>
        <end position="344"/>
    </location>
</feature>
<keyword evidence="1" id="KW-0175">Coiled coil</keyword>
<feature type="compositionally biased region" description="Low complexity" evidence="2">
    <location>
        <begin position="226"/>
        <end position="240"/>
    </location>
</feature>
<comment type="caution">
    <text evidence="3">The sequence shown here is derived from an EMBL/GenBank/DDBJ whole genome shotgun (WGS) entry which is preliminary data.</text>
</comment>
<dbReference type="PANTHER" id="PTHR15276">
    <property type="entry name" value="H4 D10S170 PROTEIN-RELATED"/>
    <property type="match status" value="1"/>
</dbReference>
<evidence type="ECO:0000313" key="3">
    <source>
        <dbReference type="EMBL" id="KAH8984910.1"/>
    </source>
</evidence>
<keyword evidence="4" id="KW-1185">Reference proteome</keyword>
<evidence type="ECO:0000313" key="4">
    <source>
        <dbReference type="Proteomes" id="UP001201163"/>
    </source>
</evidence>
<organism evidence="3 4">
    <name type="scientific">Lactarius akahatsu</name>
    <dbReference type="NCBI Taxonomy" id="416441"/>
    <lineage>
        <taxon>Eukaryota</taxon>
        <taxon>Fungi</taxon>
        <taxon>Dikarya</taxon>
        <taxon>Basidiomycota</taxon>
        <taxon>Agaricomycotina</taxon>
        <taxon>Agaricomycetes</taxon>
        <taxon>Russulales</taxon>
        <taxon>Russulaceae</taxon>
        <taxon>Lactarius</taxon>
    </lineage>
</organism>